<name>A0A8A1M646_AJECA</name>
<dbReference type="OrthoDB" id="10581370at2759"/>
<reference evidence="2" key="1">
    <citation type="submission" date="2021-01" db="EMBL/GenBank/DDBJ databases">
        <title>Chromosome-level genome assembly of a human fungal pathogen reveals clustering of transcriptionally co-regulated genes.</title>
        <authorList>
            <person name="Voorhies M."/>
            <person name="Cohen S."/>
            <person name="Shea T.P."/>
            <person name="Petrus S."/>
            <person name="Munoz J.F."/>
            <person name="Poplawski S."/>
            <person name="Goldman W.E."/>
            <person name="Michael T."/>
            <person name="Cuomo C.A."/>
            <person name="Sil A."/>
            <person name="Beyhan S."/>
        </authorList>
    </citation>
    <scope>NUCLEOTIDE SEQUENCE</scope>
    <source>
        <strain evidence="2">WU24</strain>
    </source>
</reference>
<gene>
    <name evidence="2" type="ORF">I7I51_05020</name>
</gene>
<evidence type="ECO:0000313" key="3">
    <source>
        <dbReference type="Proteomes" id="UP000663671"/>
    </source>
</evidence>
<accession>A0A8A1M646</accession>
<dbReference type="AlphaFoldDB" id="A0A8A1M646"/>
<protein>
    <submittedName>
        <fullName evidence="2">Uncharacterized protein</fullName>
    </submittedName>
</protein>
<evidence type="ECO:0000313" key="2">
    <source>
        <dbReference type="EMBL" id="QSS60223.1"/>
    </source>
</evidence>
<feature type="region of interest" description="Disordered" evidence="1">
    <location>
        <begin position="1"/>
        <end position="56"/>
    </location>
</feature>
<feature type="compositionally biased region" description="Basic and acidic residues" evidence="1">
    <location>
        <begin position="10"/>
        <end position="24"/>
    </location>
</feature>
<organism evidence="2 3">
    <name type="scientific">Ajellomyces capsulatus</name>
    <name type="common">Darling's disease fungus</name>
    <name type="synonym">Histoplasma capsulatum</name>
    <dbReference type="NCBI Taxonomy" id="5037"/>
    <lineage>
        <taxon>Eukaryota</taxon>
        <taxon>Fungi</taxon>
        <taxon>Dikarya</taxon>
        <taxon>Ascomycota</taxon>
        <taxon>Pezizomycotina</taxon>
        <taxon>Eurotiomycetes</taxon>
        <taxon>Eurotiomycetidae</taxon>
        <taxon>Onygenales</taxon>
        <taxon>Ajellomycetaceae</taxon>
        <taxon>Histoplasma</taxon>
    </lineage>
</organism>
<proteinExistence type="predicted"/>
<sequence>MGRWGPIALHETDNNKQSPRETGKSKATPDLGKRSLHMGRSESRGHFPSAITNPTRSSPLLAGVLDNISLELCEPFNPKSGTPRSLERQGEAGWSRAASRVIDFESYPQSSYESPSELDLLQF</sequence>
<dbReference type="VEuPathDB" id="FungiDB:I7I51_05020"/>
<dbReference type="Proteomes" id="UP000663671">
    <property type="component" value="Chromosome 4"/>
</dbReference>
<dbReference type="EMBL" id="CP069110">
    <property type="protein sequence ID" value="QSS60223.1"/>
    <property type="molecule type" value="Genomic_DNA"/>
</dbReference>
<evidence type="ECO:0000256" key="1">
    <source>
        <dbReference type="SAM" id="MobiDB-lite"/>
    </source>
</evidence>